<reference evidence="1" key="1">
    <citation type="journal article" date="2023" name="Mol. Biol. Evol.">
        <title>Third-Generation Sequencing Reveals the Adaptive Role of the Epigenome in Three Deep-Sea Polychaetes.</title>
        <authorList>
            <person name="Perez M."/>
            <person name="Aroh O."/>
            <person name="Sun Y."/>
            <person name="Lan Y."/>
            <person name="Juniper S.K."/>
            <person name="Young C.R."/>
            <person name="Angers B."/>
            <person name="Qian P.Y."/>
        </authorList>
    </citation>
    <scope>NUCLEOTIDE SEQUENCE</scope>
    <source>
        <strain evidence="1">P08H-3</strain>
    </source>
</reference>
<dbReference type="Proteomes" id="UP001208570">
    <property type="component" value="Unassembled WGS sequence"/>
</dbReference>
<name>A0AAD9MZL8_9ANNE</name>
<evidence type="ECO:0000313" key="1">
    <source>
        <dbReference type="EMBL" id="KAK2148854.1"/>
    </source>
</evidence>
<proteinExistence type="predicted"/>
<comment type="caution">
    <text evidence="1">The sequence shown here is derived from an EMBL/GenBank/DDBJ whole genome shotgun (WGS) entry which is preliminary data.</text>
</comment>
<evidence type="ECO:0000313" key="2">
    <source>
        <dbReference type="Proteomes" id="UP001208570"/>
    </source>
</evidence>
<gene>
    <name evidence="1" type="ORF">LSH36_479g00045</name>
</gene>
<organism evidence="1 2">
    <name type="scientific">Paralvinella palmiformis</name>
    <dbReference type="NCBI Taxonomy" id="53620"/>
    <lineage>
        <taxon>Eukaryota</taxon>
        <taxon>Metazoa</taxon>
        <taxon>Spiralia</taxon>
        <taxon>Lophotrochozoa</taxon>
        <taxon>Annelida</taxon>
        <taxon>Polychaeta</taxon>
        <taxon>Sedentaria</taxon>
        <taxon>Canalipalpata</taxon>
        <taxon>Terebellida</taxon>
        <taxon>Terebelliformia</taxon>
        <taxon>Alvinellidae</taxon>
        <taxon>Paralvinella</taxon>
    </lineage>
</organism>
<protein>
    <submittedName>
        <fullName evidence="1">Uncharacterized protein</fullName>
    </submittedName>
</protein>
<keyword evidence="2" id="KW-1185">Reference proteome</keyword>
<sequence>MSVVIEAAVNLALHTVQNDGTDMMDNTGQAQTQNVTTDNTLAENQIKNSHSFLNETDTLQRRDFISELDIGRFCVVIYDEIPYPGEILNVDKGEVEVSCMKSLGRNKFCWPSPKKVINWYTDGDLACLIPEPQQDTE</sequence>
<dbReference type="AlphaFoldDB" id="A0AAD9MZL8"/>
<accession>A0AAD9MZL8</accession>
<dbReference type="EMBL" id="JAODUP010000479">
    <property type="protein sequence ID" value="KAK2148854.1"/>
    <property type="molecule type" value="Genomic_DNA"/>
</dbReference>